<keyword evidence="2" id="KW-1185">Reference proteome</keyword>
<name>A0A1X7KTJ7_9MICO</name>
<accession>A0A1X7KTJ7</accession>
<dbReference type="STRING" id="150121.SAMN06296010_2892"/>
<dbReference type="Proteomes" id="UP000193244">
    <property type="component" value="Unassembled WGS sequence"/>
</dbReference>
<reference evidence="2" key="1">
    <citation type="submission" date="2017-04" db="EMBL/GenBank/DDBJ databases">
        <authorList>
            <person name="Varghese N."/>
            <person name="Submissions S."/>
        </authorList>
    </citation>
    <scope>NUCLEOTIDE SEQUENCE [LARGE SCALE GENOMIC DNA]</scope>
    <source>
        <strain evidence="2">VKM Ac-2510</strain>
    </source>
</reference>
<gene>
    <name evidence="1" type="ORF">SAMN06296010_2892</name>
</gene>
<dbReference type="AlphaFoldDB" id="A0A1X7KTJ7"/>
<dbReference type="EMBL" id="FXAY01000005">
    <property type="protein sequence ID" value="SMG44540.1"/>
    <property type="molecule type" value="Genomic_DNA"/>
</dbReference>
<sequence length="145" mass="16301">MIGEKLRYHGVALARLVAEAGQEVTIHALKDRSHCAYAVNDDVIFVKYSTSRLSPWRFAFSDDQRAELEELACEYPAVWIVLVCGPEGVLTIPWADVLTELLGENDEGAFSLQASRKRGEKFRLSGIWDAPLVISEKDFPSRLFD</sequence>
<dbReference type="OrthoDB" id="1495454at2"/>
<dbReference type="RefSeq" id="WP_085487281.1">
    <property type="nucleotide sequence ID" value="NZ_FXAY01000005.1"/>
</dbReference>
<evidence type="ECO:0000313" key="1">
    <source>
        <dbReference type="EMBL" id="SMG44540.1"/>
    </source>
</evidence>
<protein>
    <submittedName>
        <fullName evidence="1">Uncharacterized protein</fullName>
    </submittedName>
</protein>
<organism evidence="1 2">
    <name type="scientific">Agreia pratensis</name>
    <dbReference type="NCBI Taxonomy" id="150121"/>
    <lineage>
        <taxon>Bacteria</taxon>
        <taxon>Bacillati</taxon>
        <taxon>Actinomycetota</taxon>
        <taxon>Actinomycetes</taxon>
        <taxon>Micrococcales</taxon>
        <taxon>Microbacteriaceae</taxon>
        <taxon>Agreia</taxon>
    </lineage>
</organism>
<proteinExistence type="predicted"/>
<evidence type="ECO:0000313" key="2">
    <source>
        <dbReference type="Proteomes" id="UP000193244"/>
    </source>
</evidence>